<dbReference type="InterPro" id="IPR000198">
    <property type="entry name" value="RhoGAP_dom"/>
</dbReference>
<sequence>MSQLALPGRESSSEVDHSRLGPQPAPDADAGVHAPTPNLDYRPPENLPYTPTSPTNPSDFDSDHYGYGSDCYAQDSPTIGRPHNSGCPQRSTQSNPRPSPITVLPNGAFASTSTSLGSSPTTPLSSTGARFRKPAPSPLHNITAISPPNSPSPASQRFTRPIASYDASVETAVSVPISQITLKSPTTARLVTGLHPPRPDIRAKADIDESYDKSVSPSTETFKQTEALGSSLVQRLPNENRSVSDPISKPGASINTTSQAMPGASRMDAVKGAPRNSSIDSAISALSSGSSATKNTQDVVSTPADIAKLVKAAGTPEAVIQYLLKEKQSQSQQNAQLWRLVDKQRAMILGLNKDLERSFKEKEKYRKKLKEVMSLHTPPVEAPPVAAQPSGNGDPEAGNAESSAPKRPALDIPASPSAGSDGSKLSPVDVSMAPYPITPPADHVSNGPPSAVGEILNPEHAMPEASQHAFDKFDHDAEEREAEDEKRQTDASADLPLNTPVPPSLVLKNPSPPPQGGLPALPQAAASEPEASAADADDGLSQFPAPPGPPPRKPPPAPLQLQANSLDSDLQQANAQSDSNSAQDEIDEMAAEKRGRRRTRHEDDEMREILVIKEAEARSLSKKSRQSNSSKGTPSEAPPEIQLLAETPTTSPSILTRPSAPGSTGSLAGILNGTASDANAPIRSPGLPSSPRRLPVGSGPNSPPLSPRPSGVSGLALSQPEPHQTVPLPPSTPLQTPSPQEPLVLKSPQPLNIVKKTVVESDPVDTPTSSRESASERTRIYKGFITEEYPDLLINPDALIAVDVKVASSRMKPSRASIISLTQLEEDPVFTLAILSRADGGELWRVEKDSLSLAKLDAKLKQCPECTAKTPDRSLFTGHAPARLDARRRALDQYLEEVLNTPLDRSTALELCKYFSTNVLPPNADEIGSSTGQDDDGGPRIGPGGRQYKNGYLTKRGKNFGGWKARFFVVEGPTLKYFETPGGAHLGTIKLQGAQIGRQSHHTEATSPTGTNDETDNQYRHAFLILEPKKKDPSSMTKHVLCAESDKERDLWVSVLLPWTSYKDPADEEPKKVKERQETSGHAKGANAKKKMYSQNRPQQQPVREAEDTLIGVSYETTRQGEVPITENAEPPTPVTTMSSQPSYAISAPQNPQWIADPAMFSNKMGGLAPGMDEKKAKKRSFFGFGPKQRSSSDGTDSLFSDQGGVSSPQKDGYNGPVRRVFGAPLAEAVRYNSPRDVRIALPAVVYRCIQYLEARGAINEEGIFRLSGSNVVIKALKERFDNEGDINLVEDEQYHDIHAVASMLKAYLRELPTSILTRDLHLAFVGVTEMNSQAEKVAVLHDLVARLPLANLTLLRYLIAFLIKIIDHADRNKMTVRNVGIVFSPTLTIPAPVFALFLQNFERIFGVSPQEYDLPSPASASDDRSDKDSIDIPARPSTSGGMRESPHRHRLAEALAEQRRGNTPPPVHNAHPLAGFSNMRSTPTPPPVRPAYEPNPFAQQMVEAPHYLAQQRQVQQTPAYDQPYTSRASRRESSLLMGIPPRGLTPQGSSSRLREESQW</sequence>
<feature type="domain" description="PH" evidence="3">
    <location>
        <begin position="946"/>
        <end position="1061"/>
    </location>
</feature>
<name>A0A9W8Z1T8_9PEZI</name>
<feature type="compositionally biased region" description="Polar residues" evidence="2">
    <location>
        <begin position="1189"/>
        <end position="1210"/>
    </location>
</feature>
<dbReference type="PROSITE" id="PS50238">
    <property type="entry name" value="RHOGAP"/>
    <property type="match status" value="1"/>
</dbReference>
<feature type="region of interest" description="Disordered" evidence="2">
    <location>
        <begin position="1413"/>
        <end position="1450"/>
    </location>
</feature>
<evidence type="ECO:0000256" key="2">
    <source>
        <dbReference type="SAM" id="MobiDB-lite"/>
    </source>
</evidence>
<feature type="compositionally biased region" description="Basic and acidic residues" evidence="2">
    <location>
        <begin position="1422"/>
        <end position="1431"/>
    </location>
</feature>
<feature type="region of interest" description="Disordered" evidence="2">
    <location>
        <begin position="1512"/>
        <end position="1560"/>
    </location>
</feature>
<feature type="region of interest" description="Disordered" evidence="2">
    <location>
        <begin position="1063"/>
        <end position="1106"/>
    </location>
</feature>
<dbReference type="Gene3D" id="2.30.29.30">
    <property type="entry name" value="Pleckstrin-homology domain (PH domain)/Phosphotyrosine-binding domain (PTB)"/>
    <property type="match status" value="1"/>
</dbReference>
<evidence type="ECO:0000256" key="1">
    <source>
        <dbReference type="ARBA" id="ARBA00022468"/>
    </source>
</evidence>
<feature type="compositionally biased region" description="Pro residues" evidence="2">
    <location>
        <begin position="544"/>
        <end position="558"/>
    </location>
</feature>
<dbReference type="InterPro" id="IPR050729">
    <property type="entry name" value="Rho-GAP"/>
</dbReference>
<feature type="compositionally biased region" description="Polar residues" evidence="2">
    <location>
        <begin position="86"/>
        <end position="96"/>
    </location>
</feature>
<feature type="compositionally biased region" description="Basic and acidic residues" evidence="2">
    <location>
        <begin position="600"/>
        <end position="619"/>
    </location>
</feature>
<feature type="compositionally biased region" description="Basic and acidic residues" evidence="2">
    <location>
        <begin position="469"/>
        <end position="489"/>
    </location>
</feature>
<protein>
    <submittedName>
        <fullName evidence="5">Rho GTPase activating protein</fullName>
    </submittedName>
</protein>
<feature type="region of interest" description="Disordered" evidence="2">
    <location>
        <begin position="1"/>
        <end position="159"/>
    </location>
</feature>
<feature type="compositionally biased region" description="Polar residues" evidence="2">
    <location>
        <begin position="561"/>
        <end position="583"/>
    </location>
</feature>
<feature type="domain" description="Rho-GAP" evidence="4">
    <location>
        <begin position="1224"/>
        <end position="1417"/>
    </location>
</feature>
<keyword evidence="1" id="KW-0343">GTPase activation</keyword>
<keyword evidence="6" id="KW-1185">Reference proteome</keyword>
<dbReference type="Proteomes" id="UP001140453">
    <property type="component" value="Unassembled WGS sequence"/>
</dbReference>
<dbReference type="Pfam" id="PF00169">
    <property type="entry name" value="PH"/>
    <property type="match status" value="1"/>
</dbReference>
<dbReference type="PANTHER" id="PTHR23176:SF129">
    <property type="entry name" value="RHO GTPASE ACTIVATING PROTEIN AT 16F, ISOFORM E-RELATED"/>
    <property type="match status" value="1"/>
</dbReference>
<feature type="region of interest" description="Disordered" evidence="2">
    <location>
        <begin position="1125"/>
        <end position="1144"/>
    </location>
</feature>
<dbReference type="GO" id="GO:0005096">
    <property type="term" value="F:GTPase activator activity"/>
    <property type="evidence" value="ECO:0007669"/>
    <property type="project" value="UniProtKB-KW"/>
</dbReference>
<dbReference type="FunFam" id="2.30.29.30:FF:000452">
    <property type="entry name" value="Rho GTPase activator (Bem3)"/>
    <property type="match status" value="1"/>
</dbReference>
<feature type="compositionally biased region" description="Polar residues" evidence="2">
    <location>
        <begin position="647"/>
        <end position="666"/>
    </location>
</feature>
<dbReference type="SMART" id="SM00324">
    <property type="entry name" value="RhoGAP"/>
    <property type="match status" value="1"/>
</dbReference>
<gene>
    <name evidence="5" type="primary">BEM3</name>
    <name evidence="5" type="ORF">N0V93_001283</name>
</gene>
<feature type="compositionally biased region" description="Low complexity" evidence="2">
    <location>
        <begin position="517"/>
        <end position="534"/>
    </location>
</feature>
<feature type="compositionally biased region" description="Low complexity" evidence="2">
    <location>
        <begin position="733"/>
        <end position="743"/>
    </location>
</feature>
<feature type="region of interest" description="Disordered" evidence="2">
    <location>
        <begin position="1183"/>
        <end position="1214"/>
    </location>
</feature>
<dbReference type="PANTHER" id="PTHR23176">
    <property type="entry name" value="RHO/RAC/CDC GTPASE-ACTIVATING PROTEIN"/>
    <property type="match status" value="1"/>
</dbReference>
<dbReference type="SMART" id="SM00233">
    <property type="entry name" value="PH"/>
    <property type="match status" value="1"/>
</dbReference>
<feature type="compositionally biased region" description="Polar residues" evidence="2">
    <location>
        <begin position="1135"/>
        <end position="1144"/>
    </location>
</feature>
<feature type="region of interest" description="Disordered" evidence="2">
    <location>
        <begin position="238"/>
        <end position="276"/>
    </location>
</feature>
<dbReference type="InterPro" id="IPR011993">
    <property type="entry name" value="PH-like_dom_sf"/>
</dbReference>
<dbReference type="SUPFAM" id="SSF50729">
    <property type="entry name" value="PH domain-like"/>
    <property type="match status" value="1"/>
</dbReference>
<dbReference type="InterPro" id="IPR001849">
    <property type="entry name" value="PH_domain"/>
</dbReference>
<feature type="compositionally biased region" description="Low complexity" evidence="2">
    <location>
        <begin position="111"/>
        <end position="128"/>
    </location>
</feature>
<comment type="caution">
    <text evidence="5">The sequence shown here is derived from an EMBL/GenBank/DDBJ whole genome shotgun (WGS) entry which is preliminary data.</text>
</comment>
<dbReference type="GO" id="GO:0005938">
    <property type="term" value="C:cell cortex"/>
    <property type="evidence" value="ECO:0007669"/>
    <property type="project" value="UniProtKB-ARBA"/>
</dbReference>
<dbReference type="InterPro" id="IPR008936">
    <property type="entry name" value="Rho_GTPase_activation_prot"/>
</dbReference>
<dbReference type="EMBL" id="JAPEVB010000001">
    <property type="protein sequence ID" value="KAJ4397059.1"/>
    <property type="molecule type" value="Genomic_DNA"/>
</dbReference>
<dbReference type="GO" id="GO:0007165">
    <property type="term" value="P:signal transduction"/>
    <property type="evidence" value="ECO:0007669"/>
    <property type="project" value="InterPro"/>
</dbReference>
<evidence type="ECO:0000259" key="4">
    <source>
        <dbReference type="PROSITE" id="PS50238"/>
    </source>
</evidence>
<feature type="region of interest" description="Disordered" evidence="2">
    <location>
        <begin position="923"/>
        <end position="950"/>
    </location>
</feature>
<reference evidence="5" key="1">
    <citation type="submission" date="2022-10" db="EMBL/GenBank/DDBJ databases">
        <title>Tapping the CABI collections for fungal endophytes: first genome assemblies for Collariella, Neodidymelliopsis, Ascochyta clinopodiicola, Didymella pomorum, Didymosphaeria variabile, Neocosmospora piperis and Neocucurbitaria cava.</title>
        <authorList>
            <person name="Hill R."/>
        </authorList>
    </citation>
    <scope>NUCLEOTIDE SEQUENCE</scope>
    <source>
        <strain evidence="5">IMI 355082</strain>
    </source>
</reference>
<feature type="compositionally biased region" description="Low complexity" evidence="2">
    <location>
        <begin position="681"/>
        <end position="695"/>
    </location>
</feature>
<evidence type="ECO:0000313" key="5">
    <source>
        <dbReference type="EMBL" id="KAJ4397059.1"/>
    </source>
</evidence>
<organism evidence="5 6">
    <name type="scientific">Gnomoniopsis smithogilvyi</name>
    <dbReference type="NCBI Taxonomy" id="1191159"/>
    <lineage>
        <taxon>Eukaryota</taxon>
        <taxon>Fungi</taxon>
        <taxon>Dikarya</taxon>
        <taxon>Ascomycota</taxon>
        <taxon>Pezizomycotina</taxon>
        <taxon>Sordariomycetes</taxon>
        <taxon>Sordariomycetidae</taxon>
        <taxon>Diaporthales</taxon>
        <taxon>Gnomoniaceae</taxon>
        <taxon>Gnomoniopsis</taxon>
    </lineage>
</organism>
<dbReference type="OrthoDB" id="185175at2759"/>
<feature type="compositionally biased region" description="Polar residues" evidence="2">
    <location>
        <begin position="49"/>
        <end position="59"/>
    </location>
</feature>
<dbReference type="Gene3D" id="1.10.555.10">
    <property type="entry name" value="Rho GTPase activation protein"/>
    <property type="match status" value="1"/>
</dbReference>
<dbReference type="CDD" id="cd06093">
    <property type="entry name" value="PX_domain"/>
    <property type="match status" value="1"/>
</dbReference>
<dbReference type="Pfam" id="PF00620">
    <property type="entry name" value="RhoGAP"/>
    <property type="match status" value="1"/>
</dbReference>
<dbReference type="CDD" id="cd13277">
    <property type="entry name" value="PH_Bem3"/>
    <property type="match status" value="1"/>
</dbReference>
<dbReference type="PROSITE" id="PS50003">
    <property type="entry name" value="PH_DOMAIN"/>
    <property type="match status" value="1"/>
</dbReference>
<accession>A0A9W8Z1T8</accession>
<feature type="compositionally biased region" description="Basic and acidic residues" evidence="2">
    <location>
        <begin position="1064"/>
        <end position="1081"/>
    </location>
</feature>
<evidence type="ECO:0000259" key="3">
    <source>
        <dbReference type="PROSITE" id="PS50003"/>
    </source>
</evidence>
<feature type="compositionally biased region" description="Polar residues" evidence="2">
    <location>
        <begin position="1093"/>
        <end position="1102"/>
    </location>
</feature>
<dbReference type="SUPFAM" id="SSF48350">
    <property type="entry name" value="GTPase activation domain, GAP"/>
    <property type="match status" value="1"/>
</dbReference>
<feature type="region of interest" description="Disordered" evidence="2">
    <location>
        <begin position="372"/>
        <end position="750"/>
    </location>
</feature>
<evidence type="ECO:0000313" key="6">
    <source>
        <dbReference type="Proteomes" id="UP001140453"/>
    </source>
</evidence>
<feature type="compositionally biased region" description="Polar residues" evidence="2">
    <location>
        <begin position="1512"/>
        <end position="1528"/>
    </location>
</feature>
<proteinExistence type="predicted"/>